<keyword evidence="4" id="KW-1185">Reference proteome</keyword>
<evidence type="ECO:0000256" key="1">
    <source>
        <dbReference type="SAM" id="SignalP"/>
    </source>
</evidence>
<feature type="domain" description="DUF7907" evidence="2">
    <location>
        <begin position="37"/>
        <end position="98"/>
    </location>
</feature>
<evidence type="ECO:0000313" key="3">
    <source>
        <dbReference type="EMBL" id="KAJ3564540.1"/>
    </source>
</evidence>
<reference evidence="3" key="1">
    <citation type="submission" date="2022-07" db="EMBL/GenBank/DDBJ databases">
        <title>Genome Sequence of Xylaria arbuscula.</title>
        <authorList>
            <person name="Buettner E."/>
        </authorList>
    </citation>
    <scope>NUCLEOTIDE SEQUENCE</scope>
    <source>
        <strain evidence="3">VT107</strain>
    </source>
</reference>
<dbReference type="Pfam" id="PF25484">
    <property type="entry name" value="DUF7907"/>
    <property type="match status" value="1"/>
</dbReference>
<name>A0A9W8TIX5_9PEZI</name>
<proteinExistence type="predicted"/>
<evidence type="ECO:0000313" key="4">
    <source>
        <dbReference type="Proteomes" id="UP001148614"/>
    </source>
</evidence>
<dbReference type="EMBL" id="JANPWZ010001605">
    <property type="protein sequence ID" value="KAJ3564540.1"/>
    <property type="molecule type" value="Genomic_DNA"/>
</dbReference>
<dbReference type="InterPro" id="IPR057229">
    <property type="entry name" value="DUF7907"/>
</dbReference>
<dbReference type="AlphaFoldDB" id="A0A9W8TIX5"/>
<accession>A0A9W8TIX5</accession>
<dbReference type="Proteomes" id="UP001148614">
    <property type="component" value="Unassembled WGS sequence"/>
</dbReference>
<sequence>MAKFTALVAAAGAASLVSAVPLESRQVIPHYPPNSLSTGFRLVANVTDPATDLTPSVDGWELQGIHTGAGLNDVVLTSEAGRIFYHNGKFMSPTSPTTRNLHTYLPTYLPTHASILQI</sequence>
<gene>
    <name evidence="3" type="ORF">NPX13_g7805</name>
</gene>
<evidence type="ECO:0000259" key="2">
    <source>
        <dbReference type="Pfam" id="PF25484"/>
    </source>
</evidence>
<organism evidence="3 4">
    <name type="scientific">Xylaria arbuscula</name>
    <dbReference type="NCBI Taxonomy" id="114810"/>
    <lineage>
        <taxon>Eukaryota</taxon>
        <taxon>Fungi</taxon>
        <taxon>Dikarya</taxon>
        <taxon>Ascomycota</taxon>
        <taxon>Pezizomycotina</taxon>
        <taxon>Sordariomycetes</taxon>
        <taxon>Xylariomycetidae</taxon>
        <taxon>Xylariales</taxon>
        <taxon>Xylariaceae</taxon>
        <taxon>Xylaria</taxon>
    </lineage>
</organism>
<comment type="caution">
    <text evidence="3">The sequence shown here is derived from an EMBL/GenBank/DDBJ whole genome shotgun (WGS) entry which is preliminary data.</text>
</comment>
<keyword evidence="1" id="KW-0732">Signal</keyword>
<protein>
    <recommendedName>
        <fullName evidence="2">DUF7907 domain-containing protein</fullName>
    </recommendedName>
</protein>
<feature type="signal peptide" evidence="1">
    <location>
        <begin position="1"/>
        <end position="19"/>
    </location>
</feature>
<feature type="chain" id="PRO_5040786455" description="DUF7907 domain-containing protein" evidence="1">
    <location>
        <begin position="20"/>
        <end position="118"/>
    </location>
</feature>
<dbReference type="VEuPathDB" id="FungiDB:F4678DRAFT_447046"/>